<protein>
    <submittedName>
        <fullName evidence="1">Uncharacterized protein</fullName>
    </submittedName>
</protein>
<reference evidence="1 2" key="1">
    <citation type="submission" date="2023-09" db="EMBL/GenBank/DDBJ databases">
        <title>Thalassobella suaedae gen. nov., sp. nov., a marine bacterium of the family Flavobacteriaceae isolated from a halophyte Suaeda japonica.</title>
        <authorList>
            <person name="Lee S.Y."/>
            <person name="Hwang C.Y."/>
        </authorList>
    </citation>
    <scope>NUCLEOTIDE SEQUENCE [LARGE SCALE GENOMIC DNA]</scope>
    <source>
        <strain evidence="1 2">HL-DH14</strain>
    </source>
</reference>
<dbReference type="Proteomes" id="UP001302806">
    <property type="component" value="Chromosome"/>
</dbReference>
<evidence type="ECO:0000313" key="2">
    <source>
        <dbReference type="Proteomes" id="UP001302806"/>
    </source>
</evidence>
<gene>
    <name evidence="1" type="ORF">RHP51_05255</name>
</gene>
<accession>A0ABY9XVW9</accession>
<proteinExistence type="predicted"/>
<dbReference type="RefSeq" id="WP_415866453.1">
    <property type="nucleotide sequence ID" value="NZ_CP134537.1"/>
</dbReference>
<name>A0ABY9XVW9_9FLAO</name>
<dbReference type="EMBL" id="CP134537">
    <property type="protein sequence ID" value="WNH10108.1"/>
    <property type="molecule type" value="Genomic_DNA"/>
</dbReference>
<sequence length="93" mass="10789">METHIAIYISNNDDKHKLLESIQTKALVGNLTNLKGALFSEIALNKFILEETRHGHFDVTTQTKNSLKNSSQGERKKYFIKPYYSEKSRIHYC</sequence>
<organism evidence="1 2">
    <name type="scientific">Thalassobellus suaedae</name>
    <dbReference type="NCBI Taxonomy" id="3074124"/>
    <lineage>
        <taxon>Bacteria</taxon>
        <taxon>Pseudomonadati</taxon>
        <taxon>Bacteroidota</taxon>
        <taxon>Flavobacteriia</taxon>
        <taxon>Flavobacteriales</taxon>
        <taxon>Flavobacteriaceae</taxon>
        <taxon>Thalassobellus</taxon>
    </lineage>
</organism>
<evidence type="ECO:0000313" key="1">
    <source>
        <dbReference type="EMBL" id="WNH10108.1"/>
    </source>
</evidence>